<dbReference type="eggNOG" id="ENOG502S7IU">
    <property type="taxonomic scope" value="Eukaryota"/>
</dbReference>
<dbReference type="PANTHER" id="PTHR15243:SF0">
    <property type="entry name" value="SERINE_THREONINE-PROTEIN KINASE 19"/>
    <property type="match status" value="1"/>
</dbReference>
<name>W6YBH7_COCC2</name>
<dbReference type="Proteomes" id="UP000053841">
    <property type="component" value="Unassembled WGS sequence"/>
</dbReference>
<evidence type="ECO:0000313" key="4">
    <source>
        <dbReference type="Proteomes" id="UP000053841"/>
    </source>
</evidence>
<dbReference type="GeneID" id="19143819"/>
<dbReference type="KEGG" id="bze:COCCADRAFT_108964"/>
<evidence type="ECO:0000256" key="1">
    <source>
        <dbReference type="ARBA" id="ARBA00093458"/>
    </source>
</evidence>
<dbReference type="PANTHER" id="PTHR15243">
    <property type="entry name" value="SERINE/THREONINE-PROTEIN KINASE 19"/>
    <property type="match status" value="1"/>
</dbReference>
<feature type="compositionally biased region" description="Low complexity" evidence="2">
    <location>
        <begin position="32"/>
        <end position="46"/>
    </location>
</feature>
<gene>
    <name evidence="3" type="ORF">COCCADRAFT_108964</name>
</gene>
<evidence type="ECO:0008006" key="5">
    <source>
        <dbReference type="Google" id="ProtNLM"/>
    </source>
</evidence>
<dbReference type="GO" id="GO:0046579">
    <property type="term" value="P:positive regulation of Ras protein signal transduction"/>
    <property type="evidence" value="ECO:0007669"/>
    <property type="project" value="TreeGrafter"/>
</dbReference>
<dbReference type="AlphaFoldDB" id="W6YBH7"/>
<dbReference type="Pfam" id="PF10494">
    <property type="entry name" value="Stk19"/>
    <property type="match status" value="1"/>
</dbReference>
<accession>W6YBH7</accession>
<proteinExistence type="inferred from homology"/>
<evidence type="ECO:0000313" key="3">
    <source>
        <dbReference type="EMBL" id="EUC28511.1"/>
    </source>
</evidence>
<dbReference type="HOGENOM" id="CLU_036328_0_0_1"/>
<keyword evidence="4" id="KW-1185">Reference proteome</keyword>
<evidence type="ECO:0000256" key="2">
    <source>
        <dbReference type="SAM" id="MobiDB-lite"/>
    </source>
</evidence>
<dbReference type="InterPro" id="IPR018865">
    <property type="entry name" value="STK19-like"/>
</dbReference>
<comment type="similarity">
    <text evidence="1">Belongs to the STK19 family.</text>
</comment>
<dbReference type="EMBL" id="KI964808">
    <property type="protein sequence ID" value="EUC28511.1"/>
    <property type="molecule type" value="Genomic_DNA"/>
</dbReference>
<sequence length="325" mass="35290">MSLHATPALSSRITKPRRKSGLAALGLKRKTSSPSTTTPKQLSLPSEPSTYDDGQPPSLLTNLNLCDIPQTITSIHTHTFSALPNYPSLSSILTSRILNHRRRLPPFISLAHLHAVSASATSVDREISALVNAGVLRRVVVPNRGGSVGEGVVLVEEWRRLVEENGGIPADLKEKYVTSLTSPLSPLNFTSKDREILFSTGFLTCNTTAPSAPCTLSLPNMGLYIKLVSDAKAHLLKLLKQNAHGTMPLCDLAERWNGGVVDEGDVRAERKKVRGEFQGVLPGRTKRWKQFCGMRVEWVVEECVGVGLVELFETGSVGRGVRVVG</sequence>
<organism evidence="3 4">
    <name type="scientific">Cochliobolus carbonum (strain 26-R-13)</name>
    <name type="common">Maize leaf spot fungus</name>
    <name type="synonym">Bipolaris zeicola</name>
    <dbReference type="NCBI Taxonomy" id="930089"/>
    <lineage>
        <taxon>Eukaryota</taxon>
        <taxon>Fungi</taxon>
        <taxon>Dikarya</taxon>
        <taxon>Ascomycota</taxon>
        <taxon>Pezizomycotina</taxon>
        <taxon>Dothideomycetes</taxon>
        <taxon>Pleosporomycetidae</taxon>
        <taxon>Pleosporales</taxon>
        <taxon>Pleosporineae</taxon>
        <taxon>Pleosporaceae</taxon>
        <taxon>Bipolaris</taxon>
    </lineage>
</organism>
<dbReference type="RefSeq" id="XP_007717187.1">
    <property type="nucleotide sequence ID" value="XM_007718997.1"/>
</dbReference>
<reference evidence="3 4" key="1">
    <citation type="journal article" date="2013" name="PLoS Genet.">
        <title>Comparative genome structure, secondary metabolite, and effector coding capacity across Cochliobolus pathogens.</title>
        <authorList>
            <person name="Condon B.J."/>
            <person name="Leng Y."/>
            <person name="Wu D."/>
            <person name="Bushley K.E."/>
            <person name="Ohm R.A."/>
            <person name="Otillar R."/>
            <person name="Martin J."/>
            <person name="Schackwitz W."/>
            <person name="Grimwood J."/>
            <person name="MohdZainudin N."/>
            <person name="Xue C."/>
            <person name="Wang R."/>
            <person name="Manning V.A."/>
            <person name="Dhillon B."/>
            <person name="Tu Z.J."/>
            <person name="Steffenson B.J."/>
            <person name="Salamov A."/>
            <person name="Sun H."/>
            <person name="Lowry S."/>
            <person name="LaButti K."/>
            <person name="Han J."/>
            <person name="Copeland A."/>
            <person name="Lindquist E."/>
            <person name="Barry K."/>
            <person name="Schmutz J."/>
            <person name="Baker S.E."/>
            <person name="Ciuffetti L.M."/>
            <person name="Grigoriev I.V."/>
            <person name="Zhong S."/>
            <person name="Turgeon B.G."/>
        </authorList>
    </citation>
    <scope>NUCLEOTIDE SEQUENCE [LARGE SCALE GENOMIC DNA]</scope>
    <source>
        <strain evidence="3 4">26-R-13</strain>
    </source>
</reference>
<feature type="region of interest" description="Disordered" evidence="2">
    <location>
        <begin position="1"/>
        <end position="56"/>
    </location>
</feature>
<dbReference type="OrthoDB" id="3980126at2759"/>
<protein>
    <recommendedName>
        <fullName evidence="5">Serine-threonine protein kinase 19</fullName>
    </recommendedName>
</protein>